<accession>A0AA39FQ54</accession>
<evidence type="ECO:0000256" key="2">
    <source>
        <dbReference type="ARBA" id="ARBA00007474"/>
    </source>
</evidence>
<evidence type="ECO:0000256" key="3">
    <source>
        <dbReference type="ARBA" id="ARBA00022692"/>
    </source>
</evidence>
<feature type="transmembrane region" description="Helical" evidence="9">
    <location>
        <begin position="21"/>
        <end position="43"/>
    </location>
</feature>
<organism evidence="10 11">
    <name type="scientific">Microctonus aethiopoides</name>
    <dbReference type="NCBI Taxonomy" id="144406"/>
    <lineage>
        <taxon>Eukaryota</taxon>
        <taxon>Metazoa</taxon>
        <taxon>Ecdysozoa</taxon>
        <taxon>Arthropoda</taxon>
        <taxon>Hexapoda</taxon>
        <taxon>Insecta</taxon>
        <taxon>Pterygota</taxon>
        <taxon>Neoptera</taxon>
        <taxon>Endopterygota</taxon>
        <taxon>Hymenoptera</taxon>
        <taxon>Apocrita</taxon>
        <taxon>Ichneumonoidea</taxon>
        <taxon>Braconidae</taxon>
        <taxon>Euphorinae</taxon>
        <taxon>Microctonus</taxon>
    </lineage>
</organism>
<dbReference type="PRINTS" id="PR02084">
    <property type="entry name" value="GOLM1CASC4"/>
</dbReference>
<dbReference type="AlphaFoldDB" id="A0AA39FQ54"/>
<sequence length="244" mass="27983">MLPTHHKKRNMVLDSMRLGGGRCPPLVVSILLLACFLLIFNWWSLSTENIELINQLDQLQDQLKITVEERDKFLTLKDSFEQQLKNSESEVGVLHVRLQKQNELKKHDDELTEDLAMCKSNLDSLTKLDVTKTATLEAQRLEKDGLITELDTKREETLKLISELNKTKTDMELLKQTCNKNNVKELEKNNVEKDTSNLADLGELEEVEKYAPENMKKNKVVVNIEAEPSPKSITRQSTNPDRVA</sequence>
<keyword evidence="3 9" id="KW-0812">Transmembrane</keyword>
<feature type="compositionally biased region" description="Polar residues" evidence="8">
    <location>
        <begin position="231"/>
        <end position="244"/>
    </location>
</feature>
<evidence type="ECO:0000256" key="7">
    <source>
        <dbReference type="ARBA" id="ARBA00023136"/>
    </source>
</evidence>
<dbReference type="Proteomes" id="UP001168990">
    <property type="component" value="Unassembled WGS sequence"/>
</dbReference>
<keyword evidence="4" id="KW-0735">Signal-anchor</keyword>
<proteinExistence type="inferred from homology"/>
<comment type="subcellular location">
    <subcellularLocation>
        <location evidence="1">Membrane</location>
        <topology evidence="1">Single-pass type II membrane protein</topology>
    </subcellularLocation>
</comment>
<evidence type="ECO:0000256" key="6">
    <source>
        <dbReference type="ARBA" id="ARBA00023054"/>
    </source>
</evidence>
<gene>
    <name evidence="10" type="ORF">PV328_006924</name>
</gene>
<keyword evidence="5 9" id="KW-1133">Transmembrane helix</keyword>
<dbReference type="PROSITE" id="PS51257">
    <property type="entry name" value="PROKAR_LIPOPROTEIN"/>
    <property type="match status" value="1"/>
</dbReference>
<evidence type="ECO:0000256" key="1">
    <source>
        <dbReference type="ARBA" id="ARBA00004606"/>
    </source>
</evidence>
<comment type="caution">
    <text evidence="10">The sequence shown here is derived from an EMBL/GenBank/DDBJ whole genome shotgun (WGS) entry which is preliminary data.</text>
</comment>
<keyword evidence="6" id="KW-0175">Coiled coil</keyword>
<evidence type="ECO:0000256" key="8">
    <source>
        <dbReference type="SAM" id="MobiDB-lite"/>
    </source>
</evidence>
<feature type="region of interest" description="Disordered" evidence="8">
    <location>
        <begin position="222"/>
        <end position="244"/>
    </location>
</feature>
<dbReference type="EMBL" id="JAQQBS010000002">
    <property type="protein sequence ID" value="KAK0173777.1"/>
    <property type="molecule type" value="Genomic_DNA"/>
</dbReference>
<evidence type="ECO:0000256" key="4">
    <source>
        <dbReference type="ARBA" id="ARBA00022968"/>
    </source>
</evidence>
<evidence type="ECO:0000313" key="10">
    <source>
        <dbReference type="EMBL" id="KAK0173777.1"/>
    </source>
</evidence>
<evidence type="ECO:0000256" key="9">
    <source>
        <dbReference type="SAM" id="Phobius"/>
    </source>
</evidence>
<reference evidence="10" key="2">
    <citation type="submission" date="2023-03" db="EMBL/GenBank/DDBJ databases">
        <authorList>
            <person name="Inwood S.N."/>
            <person name="Skelly J.G."/>
            <person name="Guhlin J."/>
            <person name="Harrop T.W.R."/>
            <person name="Goldson S.G."/>
            <person name="Dearden P.K."/>
        </authorList>
    </citation>
    <scope>NUCLEOTIDE SEQUENCE</scope>
    <source>
        <strain evidence="10">Irish</strain>
        <tissue evidence="10">Whole body</tissue>
    </source>
</reference>
<keyword evidence="11" id="KW-1185">Reference proteome</keyword>
<protein>
    <recommendedName>
        <fullName evidence="12">Golgi membrane protein 1</fullName>
    </recommendedName>
</protein>
<evidence type="ECO:0008006" key="12">
    <source>
        <dbReference type="Google" id="ProtNLM"/>
    </source>
</evidence>
<evidence type="ECO:0000313" key="11">
    <source>
        <dbReference type="Proteomes" id="UP001168990"/>
    </source>
</evidence>
<dbReference type="InterPro" id="IPR026139">
    <property type="entry name" value="GOLM1/CASC4"/>
</dbReference>
<dbReference type="GO" id="GO:0016020">
    <property type="term" value="C:membrane"/>
    <property type="evidence" value="ECO:0007669"/>
    <property type="project" value="UniProtKB-SubCell"/>
</dbReference>
<keyword evidence="7 9" id="KW-0472">Membrane</keyword>
<name>A0AA39FQ54_9HYME</name>
<reference evidence="10" key="1">
    <citation type="journal article" date="2023" name="bioRxiv">
        <title>Scaffold-level genome assemblies of two parasitoid biocontrol wasps reveal the parthenogenesis mechanism and an associated novel virus.</title>
        <authorList>
            <person name="Inwood S."/>
            <person name="Skelly J."/>
            <person name="Guhlin J."/>
            <person name="Harrop T."/>
            <person name="Goldson S."/>
            <person name="Dearden P."/>
        </authorList>
    </citation>
    <scope>NUCLEOTIDE SEQUENCE</scope>
    <source>
        <strain evidence="10">Irish</strain>
        <tissue evidence="10">Whole body</tissue>
    </source>
</reference>
<evidence type="ECO:0000256" key="5">
    <source>
        <dbReference type="ARBA" id="ARBA00022989"/>
    </source>
</evidence>
<comment type="similarity">
    <text evidence="2">Belongs to the GOLM family.</text>
</comment>